<protein>
    <submittedName>
        <fullName evidence="1">PAS domain-containing protein</fullName>
    </submittedName>
</protein>
<name>A0ABV0KI17_9CYAN</name>
<sequence>MVDKNNQTAAYQAHFVELLSSSTSLKPRQHLTSREYADAGIIQLAAFLRDNPNPILVFNPEGAVIKVNPTAVKLLKRLQVEALAILPPEHLQIVKACLEREGHEHTIEVTVNGSIFALTYRSLLAFKIVYLYAIELTDYRRSEAELLRIAAKTIDLAKQAVVQVQALRKTLPKATVKPAAAHQGDVTNMFVSMDGCVFESVSRAKA</sequence>
<proteinExistence type="predicted"/>
<reference evidence="1 2" key="1">
    <citation type="submission" date="2022-04" db="EMBL/GenBank/DDBJ databases">
        <title>Positive selection, recombination, and allopatry shape intraspecific diversity of widespread and dominant cyanobacteria.</title>
        <authorList>
            <person name="Wei J."/>
            <person name="Shu W."/>
            <person name="Hu C."/>
        </authorList>
    </citation>
    <scope>NUCLEOTIDE SEQUENCE [LARGE SCALE GENOMIC DNA]</scope>
    <source>
        <strain evidence="1 2">AS-A4</strain>
    </source>
</reference>
<accession>A0ABV0KI17</accession>
<dbReference type="EMBL" id="JAMPLM010000007">
    <property type="protein sequence ID" value="MEP1058820.1"/>
    <property type="molecule type" value="Genomic_DNA"/>
</dbReference>
<gene>
    <name evidence="1" type="ORF">NDI38_10265</name>
</gene>
<dbReference type="RefSeq" id="WP_190448169.1">
    <property type="nucleotide sequence ID" value="NZ_JAMPLM010000007.1"/>
</dbReference>
<keyword evidence="2" id="KW-1185">Reference proteome</keyword>
<evidence type="ECO:0000313" key="2">
    <source>
        <dbReference type="Proteomes" id="UP001476950"/>
    </source>
</evidence>
<evidence type="ECO:0000313" key="1">
    <source>
        <dbReference type="EMBL" id="MEP1058820.1"/>
    </source>
</evidence>
<dbReference type="Proteomes" id="UP001476950">
    <property type="component" value="Unassembled WGS sequence"/>
</dbReference>
<comment type="caution">
    <text evidence="1">The sequence shown here is derived from an EMBL/GenBank/DDBJ whole genome shotgun (WGS) entry which is preliminary data.</text>
</comment>
<organism evidence="1 2">
    <name type="scientific">Stenomitos frigidus AS-A4</name>
    <dbReference type="NCBI Taxonomy" id="2933935"/>
    <lineage>
        <taxon>Bacteria</taxon>
        <taxon>Bacillati</taxon>
        <taxon>Cyanobacteriota</taxon>
        <taxon>Cyanophyceae</taxon>
        <taxon>Leptolyngbyales</taxon>
        <taxon>Leptolyngbyaceae</taxon>
        <taxon>Stenomitos</taxon>
    </lineage>
</organism>